<evidence type="ECO:0000313" key="3">
    <source>
        <dbReference type="Proteomes" id="UP000198539"/>
    </source>
</evidence>
<keyword evidence="3" id="KW-1185">Reference proteome</keyword>
<dbReference type="EMBL" id="FNOM01000004">
    <property type="protein sequence ID" value="SDW94667.1"/>
    <property type="molecule type" value="Genomic_DNA"/>
</dbReference>
<dbReference type="RefSeq" id="WP_092887846.1">
    <property type="nucleotide sequence ID" value="NZ_CP061498.1"/>
</dbReference>
<dbReference type="PROSITE" id="PS51257">
    <property type="entry name" value="PROKAR_LIPOPROTEIN"/>
    <property type="match status" value="1"/>
</dbReference>
<evidence type="ECO:0008006" key="4">
    <source>
        <dbReference type="Google" id="ProtNLM"/>
    </source>
</evidence>
<evidence type="ECO:0000313" key="2">
    <source>
        <dbReference type="EMBL" id="SDW94667.1"/>
    </source>
</evidence>
<reference evidence="2 3" key="1">
    <citation type="submission" date="2016-10" db="EMBL/GenBank/DDBJ databases">
        <authorList>
            <person name="de Groot N.N."/>
        </authorList>
    </citation>
    <scope>NUCLEOTIDE SEQUENCE [LARGE SCALE GENOMIC DNA]</scope>
    <source>
        <strain evidence="2 3">CGMCC 1.8894</strain>
    </source>
</reference>
<dbReference type="OrthoDB" id="7773807at2"/>
<keyword evidence="1" id="KW-0732">Signal</keyword>
<protein>
    <recommendedName>
        <fullName evidence="4">Lipoprotein</fullName>
    </recommendedName>
</protein>
<accession>A0A1H2XP88</accession>
<gene>
    <name evidence="2" type="ORF">SAMN04488238_104269</name>
</gene>
<name>A0A1H2XP88_9RHOB</name>
<evidence type="ECO:0000256" key="1">
    <source>
        <dbReference type="SAM" id="SignalP"/>
    </source>
</evidence>
<sequence>MRKPLLAAVALTLTLGACGWASQTRLNPFNWFGSSEETTLEPAAGYATVVDGRPLVSAVTDMAVERNPGGAIVRAEGVTPTQGWWDAELLPENEGRPVNGVLTFRFVIAPPRQATRVSTEVSRTVTAAVTLSMFDLENVTTIVVQGAQNQRTARR</sequence>
<feature type="signal peptide" evidence="1">
    <location>
        <begin position="1"/>
        <end position="21"/>
    </location>
</feature>
<dbReference type="Proteomes" id="UP000198539">
    <property type="component" value="Unassembled WGS sequence"/>
</dbReference>
<dbReference type="AlphaFoldDB" id="A0A1H2XP88"/>
<proteinExistence type="predicted"/>
<organism evidence="2 3">
    <name type="scientific">Roseicitreum antarcticum</name>
    <dbReference type="NCBI Taxonomy" id="564137"/>
    <lineage>
        <taxon>Bacteria</taxon>
        <taxon>Pseudomonadati</taxon>
        <taxon>Pseudomonadota</taxon>
        <taxon>Alphaproteobacteria</taxon>
        <taxon>Rhodobacterales</taxon>
        <taxon>Paracoccaceae</taxon>
        <taxon>Roseicitreum</taxon>
    </lineage>
</organism>
<dbReference type="STRING" id="564137.SAMN04488238_104269"/>
<feature type="chain" id="PRO_5011650384" description="Lipoprotein" evidence="1">
    <location>
        <begin position="22"/>
        <end position="155"/>
    </location>
</feature>